<comment type="caution">
    <text evidence="2">The sequence shown here is derived from an EMBL/GenBank/DDBJ whole genome shotgun (WGS) entry which is preliminary data.</text>
</comment>
<feature type="region of interest" description="Disordered" evidence="1">
    <location>
        <begin position="10"/>
        <end position="39"/>
    </location>
</feature>
<evidence type="ECO:0000313" key="2">
    <source>
        <dbReference type="EMBL" id="CAA0808005.1"/>
    </source>
</evidence>
<dbReference type="Proteomes" id="UP001153555">
    <property type="component" value="Unassembled WGS sequence"/>
</dbReference>
<dbReference type="OrthoDB" id="618098at2759"/>
<evidence type="ECO:0000256" key="1">
    <source>
        <dbReference type="SAM" id="MobiDB-lite"/>
    </source>
</evidence>
<organism evidence="2 3">
    <name type="scientific">Striga hermonthica</name>
    <name type="common">Purple witchweed</name>
    <name type="synonym">Buchnera hermonthica</name>
    <dbReference type="NCBI Taxonomy" id="68872"/>
    <lineage>
        <taxon>Eukaryota</taxon>
        <taxon>Viridiplantae</taxon>
        <taxon>Streptophyta</taxon>
        <taxon>Embryophyta</taxon>
        <taxon>Tracheophyta</taxon>
        <taxon>Spermatophyta</taxon>
        <taxon>Magnoliopsida</taxon>
        <taxon>eudicotyledons</taxon>
        <taxon>Gunneridae</taxon>
        <taxon>Pentapetalae</taxon>
        <taxon>asterids</taxon>
        <taxon>lamiids</taxon>
        <taxon>Lamiales</taxon>
        <taxon>Orobanchaceae</taxon>
        <taxon>Buchnereae</taxon>
        <taxon>Striga</taxon>
    </lineage>
</organism>
<accession>A0A9N7MHY1</accession>
<sequence length="160" mass="17691">MYDDLVIISGKDRATGENAEGPNDMMEEIQREDVNPNADNDVEATTKIGLDNLDTSFSPLQSPRSATVDKRKKRKRSIDNLMPMTDIREAASIIGSGIAKASEFFGKAIGVDAEILEKAQRIDSKLRKVPNLALLDVTKLVCRITQSPELTNMFFGMTEE</sequence>
<dbReference type="EMBL" id="CACSLK010001841">
    <property type="protein sequence ID" value="CAA0808005.1"/>
    <property type="molecule type" value="Genomic_DNA"/>
</dbReference>
<feature type="compositionally biased region" description="Polar residues" evidence="1">
    <location>
        <begin position="53"/>
        <end position="65"/>
    </location>
</feature>
<dbReference type="PANTHER" id="PTHR46250:SF15">
    <property type="entry name" value="OS01G0523800 PROTEIN"/>
    <property type="match status" value="1"/>
</dbReference>
<evidence type="ECO:0000313" key="3">
    <source>
        <dbReference type="Proteomes" id="UP001153555"/>
    </source>
</evidence>
<dbReference type="AlphaFoldDB" id="A0A9N7MHY1"/>
<gene>
    <name evidence="2" type="ORF">SHERM_10495</name>
</gene>
<proteinExistence type="predicted"/>
<keyword evidence="3" id="KW-1185">Reference proteome</keyword>
<dbReference type="PANTHER" id="PTHR46250">
    <property type="entry name" value="MYB/SANT-LIKE DNA-BINDING DOMAIN PROTEIN-RELATED"/>
    <property type="match status" value="1"/>
</dbReference>
<name>A0A9N7MHY1_STRHE</name>
<reference evidence="2" key="1">
    <citation type="submission" date="2019-12" db="EMBL/GenBank/DDBJ databases">
        <authorList>
            <person name="Scholes J."/>
        </authorList>
    </citation>
    <scope>NUCLEOTIDE SEQUENCE</scope>
</reference>
<feature type="region of interest" description="Disordered" evidence="1">
    <location>
        <begin position="53"/>
        <end position="75"/>
    </location>
</feature>
<protein>
    <submittedName>
        <fullName evidence="2">Uncharacterized protein</fullName>
    </submittedName>
</protein>